<organism evidence="2 3">
    <name type="scientific">SAR86 cluster bacterium SAR86A</name>
    <dbReference type="NCBI Taxonomy" id="1123866"/>
    <lineage>
        <taxon>Bacteria</taxon>
        <taxon>Pseudomonadati</taxon>
        <taxon>Pseudomonadota</taxon>
        <taxon>Gammaproteobacteria</taxon>
        <taxon>SAR86 cluster</taxon>
    </lineage>
</organism>
<evidence type="ECO:0000313" key="3">
    <source>
        <dbReference type="Proteomes" id="UP000010305"/>
    </source>
</evidence>
<dbReference type="EMBL" id="JH611157">
    <property type="protein sequence ID" value="EJP71306.1"/>
    <property type="molecule type" value="Genomic_DNA"/>
</dbReference>
<proteinExistence type="predicted"/>
<dbReference type="HOGENOM" id="CLU_1823972_0_0_6"/>
<dbReference type="AlphaFoldDB" id="J5KBB8"/>
<sequence>MKNYFYAFVLVFAVSSSAFEVTGESFKAKFKVDSITVGKLESTINLSSADTGQYGKVYVSYTLRSNPNITTSGTWTGHGRGISPEGVLARGDLMGVWTLDGTKLHVKSVDSVSDGINFLQGTIDLVAGEMEAEVFKVE</sequence>
<dbReference type="Proteomes" id="UP000010305">
    <property type="component" value="Unassembled WGS sequence"/>
</dbReference>
<protein>
    <submittedName>
        <fullName evidence="2">Uncharacterized protein</fullName>
    </submittedName>
</protein>
<gene>
    <name evidence="2" type="ORF">NT01SARS_1113</name>
</gene>
<evidence type="ECO:0000313" key="2">
    <source>
        <dbReference type="EMBL" id="EJP71306.1"/>
    </source>
</evidence>
<feature type="signal peptide" evidence="1">
    <location>
        <begin position="1"/>
        <end position="18"/>
    </location>
</feature>
<reference evidence="2 3" key="1">
    <citation type="journal article" date="2012" name="ISME J.">
        <title>Genomic insights to SAR86, an abundant and uncultivated marine bacterial lineage.</title>
        <authorList>
            <person name="Dupont C.L."/>
            <person name="Rusch D.B."/>
            <person name="Yooseph S."/>
            <person name="Lombardo M.J."/>
            <person name="Richter R.A."/>
            <person name="Valas R."/>
            <person name="Novotny M."/>
            <person name="Yee-Greenbaum J."/>
            <person name="Selengut J.D."/>
            <person name="Haft D.H."/>
            <person name="Halpern A.L."/>
            <person name="Lasken R.S."/>
            <person name="Nealson K."/>
            <person name="Friedman R."/>
            <person name="Venter J.C."/>
        </authorList>
    </citation>
    <scope>NUCLEOTIDE SEQUENCE [LARGE SCALE GENOMIC DNA]</scope>
</reference>
<dbReference type="STRING" id="1123866.NT01SARS_1113"/>
<name>J5KBB8_9GAMM</name>
<accession>J5KBB8</accession>
<evidence type="ECO:0000256" key="1">
    <source>
        <dbReference type="SAM" id="SignalP"/>
    </source>
</evidence>
<feature type="chain" id="PRO_5003784252" evidence="1">
    <location>
        <begin position="19"/>
        <end position="138"/>
    </location>
</feature>
<keyword evidence="1" id="KW-0732">Signal</keyword>